<name>A0A7J3XYR2_9CREN</name>
<accession>A0A7J3XYR2</accession>
<gene>
    <name evidence="1" type="ORF">ENM60_03370</name>
</gene>
<proteinExistence type="predicted"/>
<sequence>MSDIARKKLVYVSEDVLEKLSRLAYIRGESLAKLLDRVLRQVIEAFEMGYNIEELVNLLKVVEVERKLGAVFIPHEALEAVLKDNANPGELRRIFYEAGRSYGLYIRSKYNGSLDIVKSFLEKTRWDLNEVSILQLEGTVRVICLSTLMSDVETSIMLGFIEGLMNGLGYTAIREEVARGIIVADFKPLTD</sequence>
<dbReference type="EMBL" id="DRYK01000045">
    <property type="protein sequence ID" value="HHP67816.1"/>
    <property type="molecule type" value="Genomic_DNA"/>
</dbReference>
<organism evidence="1">
    <name type="scientific">Thermogladius calderae</name>
    <dbReference type="NCBI Taxonomy" id="1200300"/>
    <lineage>
        <taxon>Archaea</taxon>
        <taxon>Thermoproteota</taxon>
        <taxon>Thermoprotei</taxon>
        <taxon>Desulfurococcales</taxon>
        <taxon>Desulfurococcaceae</taxon>
        <taxon>Thermogladius</taxon>
    </lineage>
</organism>
<reference evidence="1" key="1">
    <citation type="journal article" date="2020" name="mSystems">
        <title>Genome- and Community-Level Interaction Insights into Carbon Utilization and Element Cycling Functions of Hydrothermarchaeota in Hydrothermal Sediment.</title>
        <authorList>
            <person name="Zhou Z."/>
            <person name="Liu Y."/>
            <person name="Xu W."/>
            <person name="Pan J."/>
            <person name="Luo Z.H."/>
            <person name="Li M."/>
        </authorList>
    </citation>
    <scope>NUCLEOTIDE SEQUENCE [LARGE SCALE GENOMIC DNA]</scope>
    <source>
        <strain evidence="1">SpSt-110</strain>
    </source>
</reference>
<dbReference type="AlphaFoldDB" id="A0A7J3XYR2"/>
<comment type="caution">
    <text evidence="1">The sequence shown here is derived from an EMBL/GenBank/DDBJ whole genome shotgun (WGS) entry which is preliminary data.</text>
</comment>
<evidence type="ECO:0000313" key="1">
    <source>
        <dbReference type="EMBL" id="HHP67816.1"/>
    </source>
</evidence>
<protein>
    <submittedName>
        <fullName evidence="1">Uncharacterized protein</fullName>
    </submittedName>
</protein>